<evidence type="ECO:0000313" key="1">
    <source>
        <dbReference type="EMBL" id="QDV08667.1"/>
    </source>
</evidence>
<reference evidence="1 2" key="1">
    <citation type="submission" date="2019-02" db="EMBL/GenBank/DDBJ databases">
        <title>Deep-cultivation of Planctomycetes and their phenomic and genomic characterization uncovers novel biology.</title>
        <authorList>
            <person name="Wiegand S."/>
            <person name="Jogler M."/>
            <person name="Boedeker C."/>
            <person name="Pinto D."/>
            <person name="Vollmers J."/>
            <person name="Rivas-Marin E."/>
            <person name="Kohn T."/>
            <person name="Peeters S.H."/>
            <person name="Heuer A."/>
            <person name="Rast P."/>
            <person name="Oberbeckmann S."/>
            <person name="Bunk B."/>
            <person name="Jeske O."/>
            <person name="Meyerdierks A."/>
            <person name="Storesund J.E."/>
            <person name="Kallscheuer N."/>
            <person name="Luecker S."/>
            <person name="Lage O.M."/>
            <person name="Pohl T."/>
            <person name="Merkel B.J."/>
            <person name="Hornburger P."/>
            <person name="Mueller R.-W."/>
            <person name="Bruemmer F."/>
            <person name="Labrenz M."/>
            <person name="Spormann A.M."/>
            <person name="Op den Camp H."/>
            <person name="Overmann J."/>
            <person name="Amann R."/>
            <person name="Jetten M.S.M."/>
            <person name="Mascher T."/>
            <person name="Medema M.H."/>
            <person name="Devos D.P."/>
            <person name="Kaster A.-K."/>
            <person name="Ovreas L."/>
            <person name="Rohde M."/>
            <person name="Galperin M.Y."/>
            <person name="Jogler C."/>
        </authorList>
    </citation>
    <scope>NUCLEOTIDE SEQUENCE [LARGE SCALE GENOMIC DNA]</scope>
    <source>
        <strain evidence="1 2">Poly30</strain>
    </source>
</reference>
<organism evidence="1 2">
    <name type="scientific">Saltatorellus ferox</name>
    <dbReference type="NCBI Taxonomy" id="2528018"/>
    <lineage>
        <taxon>Bacteria</taxon>
        <taxon>Pseudomonadati</taxon>
        <taxon>Planctomycetota</taxon>
        <taxon>Planctomycetia</taxon>
        <taxon>Planctomycetia incertae sedis</taxon>
        <taxon>Saltatorellus</taxon>
    </lineage>
</organism>
<evidence type="ECO:0000313" key="2">
    <source>
        <dbReference type="Proteomes" id="UP000320390"/>
    </source>
</evidence>
<dbReference type="AlphaFoldDB" id="A0A518EX67"/>
<dbReference type="Proteomes" id="UP000320390">
    <property type="component" value="Chromosome"/>
</dbReference>
<gene>
    <name evidence="1" type="ORF">Poly30_42200</name>
</gene>
<sequence>MRKDVLLISLLLSPLVFGLVGCRMHRTRMRMVEADPQIRASVWDTLRSLEGRWTSVTPFGEGEHVFEVTSMGSVIREIMSPGTEAEMTNMYTLSGNDVAMTHYCGAGNQPYMRASGLDGHRLEFKCVRVGDLKSPGESYMGDMTLVFIDEDHIEQHWTSIQGQERTDVAAFKLTRVK</sequence>
<protein>
    <recommendedName>
        <fullName evidence="3">DUF1579 domain-containing protein</fullName>
    </recommendedName>
</protein>
<evidence type="ECO:0008006" key="3">
    <source>
        <dbReference type="Google" id="ProtNLM"/>
    </source>
</evidence>
<name>A0A518EX67_9BACT</name>
<proteinExistence type="predicted"/>
<dbReference type="OrthoDB" id="129271at2"/>
<dbReference type="RefSeq" id="WP_145201741.1">
    <property type="nucleotide sequence ID" value="NZ_CP036434.1"/>
</dbReference>
<accession>A0A518EX67</accession>
<dbReference type="PROSITE" id="PS51257">
    <property type="entry name" value="PROKAR_LIPOPROTEIN"/>
    <property type="match status" value="1"/>
</dbReference>
<keyword evidence="2" id="KW-1185">Reference proteome</keyword>
<dbReference type="EMBL" id="CP036434">
    <property type="protein sequence ID" value="QDV08667.1"/>
    <property type="molecule type" value="Genomic_DNA"/>
</dbReference>